<dbReference type="Proteomes" id="UP000278627">
    <property type="component" value="Unassembled WGS sequence"/>
</dbReference>
<dbReference type="PANTHER" id="PTHR13170">
    <property type="entry name" value="O-GLCNACASE"/>
    <property type="match status" value="1"/>
</dbReference>
<dbReference type="WBParaSite" id="BPAG_0000893701-mRNA-1">
    <property type="protein sequence ID" value="BPAG_0000893701-mRNA-1"/>
    <property type="gene ID" value="BPAG_0000893701"/>
</dbReference>
<protein>
    <recommendedName>
        <fullName evidence="6">protein O-GlcNAcase</fullName>
        <ecNumber evidence="6">3.2.1.169</ecNumber>
    </recommendedName>
    <alternativeName>
        <fullName evidence="3">Beta-N-acetylhexosaminidase</fullName>
    </alternativeName>
    <alternativeName>
        <fullName evidence="7">Beta-hexosaminidase</fullName>
    </alternativeName>
</protein>
<dbReference type="AlphaFoldDB" id="A0A0N4TKQ6"/>
<dbReference type="GO" id="GO:0102571">
    <property type="term" value="F:[protein]-3-O-(N-acetyl-D-glucosaminyl)-L-serine/L-threonine O-N-acetyl-alpha-D-glucosaminase activity"/>
    <property type="evidence" value="ECO:0007669"/>
    <property type="project" value="UniProtKB-EC"/>
</dbReference>
<dbReference type="PANTHER" id="PTHR13170:SF16">
    <property type="entry name" value="PROTEIN O-GLCNACASE"/>
    <property type="match status" value="1"/>
</dbReference>
<proteinExistence type="predicted"/>
<dbReference type="Gene3D" id="1.20.58.240">
    <property type="entry name" value="STAT, domain 1"/>
    <property type="match status" value="1"/>
</dbReference>
<evidence type="ECO:0000256" key="5">
    <source>
        <dbReference type="ARBA" id="ARBA00052136"/>
    </source>
</evidence>
<evidence type="ECO:0000259" key="8">
    <source>
        <dbReference type="PROSITE" id="PS52009"/>
    </source>
</evidence>
<evidence type="ECO:0000256" key="3">
    <source>
        <dbReference type="ARBA" id="ARBA00030512"/>
    </source>
</evidence>
<feature type="domain" description="GH84" evidence="8">
    <location>
        <begin position="106"/>
        <end position="381"/>
    </location>
</feature>
<evidence type="ECO:0000313" key="10">
    <source>
        <dbReference type="Proteomes" id="UP000278627"/>
    </source>
</evidence>
<evidence type="ECO:0000256" key="4">
    <source>
        <dbReference type="ARBA" id="ARBA00050933"/>
    </source>
</evidence>
<dbReference type="GO" id="GO:0016231">
    <property type="term" value="F:beta-N-acetylglucosaminidase activity"/>
    <property type="evidence" value="ECO:0007669"/>
    <property type="project" value="TreeGrafter"/>
</dbReference>
<dbReference type="STRING" id="6280.A0A0N4TKQ6"/>
<comment type="catalytic activity">
    <reaction evidence="4">
        <text>3-O-(N-acetyl-beta-D-glucosaminyl)-L-seryl-[protein] + H2O = N-acetyl-D-glucosamine + L-seryl-[protein]</text>
        <dbReference type="Rhea" id="RHEA:48876"/>
        <dbReference type="Rhea" id="RHEA-COMP:9863"/>
        <dbReference type="Rhea" id="RHEA-COMP:12251"/>
        <dbReference type="ChEBI" id="CHEBI:15377"/>
        <dbReference type="ChEBI" id="CHEBI:29999"/>
        <dbReference type="ChEBI" id="CHEBI:90838"/>
        <dbReference type="ChEBI" id="CHEBI:506227"/>
        <dbReference type="EC" id="3.2.1.169"/>
    </reaction>
</comment>
<comment type="catalytic activity">
    <reaction evidence="5">
        <text>3-O-(N-acetyl-beta-D-glucosaminyl)-L-threonyl-[protein] + H2O = L-threonyl-[protein] + N-acetyl-D-glucosamine</text>
        <dbReference type="Rhea" id="RHEA:48892"/>
        <dbReference type="Rhea" id="RHEA-COMP:11060"/>
        <dbReference type="Rhea" id="RHEA-COMP:12252"/>
        <dbReference type="ChEBI" id="CHEBI:15377"/>
        <dbReference type="ChEBI" id="CHEBI:30013"/>
        <dbReference type="ChEBI" id="CHEBI:90840"/>
        <dbReference type="ChEBI" id="CHEBI:506227"/>
        <dbReference type="EC" id="3.2.1.169"/>
    </reaction>
</comment>
<keyword evidence="10" id="KW-1185">Reference proteome</keyword>
<dbReference type="FunFam" id="3.20.20.80:FF:000009">
    <property type="entry name" value="O-GlcNAcase BT_4395"/>
    <property type="match status" value="1"/>
</dbReference>
<reference evidence="9 10" key="2">
    <citation type="submission" date="2018-11" db="EMBL/GenBank/DDBJ databases">
        <authorList>
            <consortium name="Pathogen Informatics"/>
        </authorList>
    </citation>
    <scope>NUCLEOTIDE SEQUENCE [LARGE SCALE GENOMIC DNA]</scope>
</reference>
<sequence length="991" mass="112669">MSLIRHGLGHDSQLGMGYCCCSYNVYVRVTIDFYCRVVSQTLLCNADVLYITRIMTRSKTKAEKERRAAQFLCGIVEGMEKVKILDVYSTTLWFLYLYFVFRSSKKKDNLKTGFYGRPWTADQRKDLFARMKHLGMNTYIYAPKDDLKHRADWRQLYNSDEVELLQSLIQTAKMENVTFVYALSPGIDIIYSSEKEIKALHDKSEQVRCLGCDAFALLFDDIDMALNDADKKQFSSIVMAQLTVANALYEFLKCPHFFFCPTEYCESRANPSLEESDYLLTLGKKLVADIHILWTGPRVVSREITIDHIRRVAAVLQRKPVVWDNLHANDYDPKRVFLGPFAGRSVRLKEEIAGILLNPNCRYEANFLPFYTLAEWNSCHADADVLEGIATMLIFDHLEIVLVRALRSQAESDAILEAGDVVPVAAHIVENASPKRLYHPLKALDEGIKKWIEYFNAESSTNSHASVSVEIAEVDELDELKPSTSCISLVARELNGPDSRDNQTSIVCFNAENTSVVHTVNSMCSEYSEPMDLMSVTKDDTKLPLESSYQNKGNVQEMLEVSSDISMDSSFHSDSEANVTGVDQVAIFVDMFYLPFEHGRRGIQILQEFSWLHENSYVMRRSSSSGIDDQKVQEFVSDEWKRRCEDFVKLLRDVTRLYQHITQLPNRSVVQELFQYIYDAQGMASILEALVLWMAGGHLNVAPVDCDCFWRVGIPDVEPWTLSGGFLADLQKLLYTNANLADLFLLKTVLPLSLNCYTVRPYVDEDMKNVRYIWKAEDECASSLGILEGIKDERFFDKYIGAYISFATPRTCFIAVENDAIGSPRQVIGMICAALDAKEFAKKVCKMGSVIQKAMLKVRSEYIPKMCSKYKVYAEAEKGQSVSHDEEIERQWQSLHEDIAEWGPPSLSDYFYEQFPSQIDVRCHELSQDAVVFRRLVCITAIALSYNGSSGFFMVLNSSDSEKINLCSRIGLITLKEANVADDMILMGHSL</sequence>
<dbReference type="InterPro" id="IPR017853">
    <property type="entry name" value="GH"/>
</dbReference>
<reference evidence="11" key="1">
    <citation type="submission" date="2017-02" db="UniProtKB">
        <authorList>
            <consortium name="WormBaseParasite"/>
        </authorList>
    </citation>
    <scope>IDENTIFICATION</scope>
</reference>
<evidence type="ECO:0000256" key="2">
    <source>
        <dbReference type="ARBA" id="ARBA00023295"/>
    </source>
</evidence>
<dbReference type="PROSITE" id="PS52009">
    <property type="entry name" value="GH84"/>
    <property type="match status" value="1"/>
</dbReference>
<evidence type="ECO:0000256" key="1">
    <source>
        <dbReference type="ARBA" id="ARBA00022801"/>
    </source>
</evidence>
<evidence type="ECO:0000313" key="9">
    <source>
        <dbReference type="EMBL" id="VDN90085.1"/>
    </source>
</evidence>
<accession>A0A0N4TKQ6</accession>
<dbReference type="GO" id="GO:0009100">
    <property type="term" value="P:glycoprotein metabolic process"/>
    <property type="evidence" value="ECO:0007669"/>
    <property type="project" value="TreeGrafter"/>
</dbReference>
<name>A0A0N4TKQ6_BRUPA</name>
<organism evidence="11">
    <name type="scientific">Brugia pahangi</name>
    <name type="common">Filarial nematode worm</name>
    <dbReference type="NCBI Taxonomy" id="6280"/>
    <lineage>
        <taxon>Eukaryota</taxon>
        <taxon>Metazoa</taxon>
        <taxon>Ecdysozoa</taxon>
        <taxon>Nematoda</taxon>
        <taxon>Chromadorea</taxon>
        <taxon>Rhabditida</taxon>
        <taxon>Spirurina</taxon>
        <taxon>Spiruromorpha</taxon>
        <taxon>Filarioidea</taxon>
        <taxon>Onchocercidae</taxon>
        <taxon>Brugia</taxon>
    </lineage>
</organism>
<dbReference type="InterPro" id="IPR051822">
    <property type="entry name" value="Glycosyl_Hydrolase_84"/>
</dbReference>
<keyword evidence="2" id="KW-0326">Glycosidase</keyword>
<dbReference type="Gene3D" id="3.20.20.80">
    <property type="entry name" value="Glycosidases"/>
    <property type="match status" value="1"/>
</dbReference>
<dbReference type="EMBL" id="UZAD01013143">
    <property type="protein sequence ID" value="VDN90085.1"/>
    <property type="molecule type" value="Genomic_DNA"/>
</dbReference>
<dbReference type="EC" id="3.2.1.169" evidence="6"/>
<evidence type="ECO:0000256" key="7">
    <source>
        <dbReference type="ARBA" id="ARBA00076634"/>
    </source>
</evidence>
<keyword evidence="1" id="KW-0378">Hydrolase</keyword>
<dbReference type="InterPro" id="IPR011496">
    <property type="entry name" value="O-GlcNAcase_cat"/>
</dbReference>
<dbReference type="Gene3D" id="3.40.630.30">
    <property type="match status" value="1"/>
</dbReference>
<dbReference type="SUPFAM" id="SSF51445">
    <property type="entry name" value="(Trans)glycosidases"/>
    <property type="match status" value="1"/>
</dbReference>
<gene>
    <name evidence="9" type="ORF">BPAG_LOCUS8899</name>
</gene>
<dbReference type="Pfam" id="PF07555">
    <property type="entry name" value="NAGidase"/>
    <property type="match status" value="1"/>
</dbReference>
<evidence type="ECO:0000256" key="6">
    <source>
        <dbReference type="ARBA" id="ARBA00066938"/>
    </source>
</evidence>
<evidence type="ECO:0000313" key="11">
    <source>
        <dbReference type="WBParaSite" id="BPAG_0000893701-mRNA-1"/>
    </source>
</evidence>